<dbReference type="Proteomes" id="UP000696280">
    <property type="component" value="Unassembled WGS sequence"/>
</dbReference>
<dbReference type="EMBL" id="CAJVRL010000039">
    <property type="protein sequence ID" value="CAG8950995.1"/>
    <property type="molecule type" value="Genomic_DNA"/>
</dbReference>
<keyword evidence="2" id="KW-1185">Reference proteome</keyword>
<gene>
    <name evidence="1" type="ORF">HYFRA_00006392</name>
</gene>
<proteinExistence type="predicted"/>
<dbReference type="AlphaFoldDB" id="A0A9N9KNB1"/>
<evidence type="ECO:0000313" key="2">
    <source>
        <dbReference type="Proteomes" id="UP000696280"/>
    </source>
</evidence>
<name>A0A9N9KNB1_9HELO</name>
<comment type="caution">
    <text evidence="1">The sequence shown here is derived from an EMBL/GenBank/DDBJ whole genome shotgun (WGS) entry which is preliminary data.</text>
</comment>
<reference evidence="1" key="1">
    <citation type="submission" date="2021-07" db="EMBL/GenBank/DDBJ databases">
        <authorList>
            <person name="Durling M."/>
        </authorList>
    </citation>
    <scope>NUCLEOTIDE SEQUENCE</scope>
</reference>
<organism evidence="1 2">
    <name type="scientific">Hymenoscyphus fraxineus</name>
    <dbReference type="NCBI Taxonomy" id="746836"/>
    <lineage>
        <taxon>Eukaryota</taxon>
        <taxon>Fungi</taxon>
        <taxon>Dikarya</taxon>
        <taxon>Ascomycota</taxon>
        <taxon>Pezizomycotina</taxon>
        <taxon>Leotiomycetes</taxon>
        <taxon>Helotiales</taxon>
        <taxon>Helotiaceae</taxon>
        <taxon>Hymenoscyphus</taxon>
    </lineage>
</organism>
<evidence type="ECO:0000313" key="1">
    <source>
        <dbReference type="EMBL" id="CAG8950995.1"/>
    </source>
</evidence>
<protein>
    <submittedName>
        <fullName evidence="1">Uncharacterized protein</fullName>
    </submittedName>
</protein>
<accession>A0A9N9KNB1</accession>
<sequence length="291" mass="34685">MESLTPQYSCYEEDLFRQILKETSKASGQVDWGYIDSFVRELIRIGTELELFFTGRYPLDKPLYITHGPEHYNRFRLWSFRQRKRSTTQPYSDWLYTAEKRNELEYLCDISRITHGDYQIQDLYWDFKISLTTTALFIRTSEIPFNQCALILEALDHYRQLSRSNQGEEAAMEAARVVYWFRGHPWIPTPSDWIRDESPWTMVFLRPEQVKALVSHEYVLKEKLERSPFKTIAIYIARKMVNAYFDQGVQPHNSLGRDWRSLQDFPSFFNVGPILDRTSYSQWGPYGYSIR</sequence>